<dbReference type="STRING" id="266117.Rxyl_1865"/>
<evidence type="ECO:0000256" key="1">
    <source>
        <dbReference type="SAM" id="MobiDB-lite"/>
    </source>
</evidence>
<dbReference type="KEGG" id="rxy:Rxyl_1865"/>
<dbReference type="RefSeq" id="WP_011564831.1">
    <property type="nucleotide sequence ID" value="NC_008148.1"/>
</dbReference>
<keyword evidence="2" id="KW-0472">Membrane</keyword>
<dbReference type="PANTHER" id="PTHR38588">
    <property type="entry name" value="BLL0334 PROTEIN"/>
    <property type="match status" value="1"/>
</dbReference>
<dbReference type="AlphaFoldDB" id="Q1AUW3"/>
<sequence length="254" mass="27343">MRIQNQIEVAAPPDELFDILADVERVAPLLPGATLEGKEDDDTYAGTVKVKVGPITTSYRGTIRFQELDHDARRAVMRASGREVNGQGGTEATITATVSGSDSKSVLRMDTDLEVRGKVAQFGRGAIGNVSQRILDQFARNLESQVLSGEGREEEAPRPSEETTPTGKPESGEAPPSRTTATAPVGERSLDMLSVIGAPMLRQAAPVAIGLALGLLIGSFISSRKTLRAYQETMKLLHYGPGYEAQRWGRNLPK</sequence>
<dbReference type="Gene3D" id="3.30.530.20">
    <property type="match status" value="1"/>
</dbReference>
<dbReference type="PANTHER" id="PTHR38588:SF1">
    <property type="entry name" value="BLL0334 PROTEIN"/>
    <property type="match status" value="1"/>
</dbReference>
<dbReference type="EMBL" id="CP000386">
    <property type="protein sequence ID" value="ABG04815.1"/>
    <property type="molecule type" value="Genomic_DNA"/>
</dbReference>
<organism evidence="3 4">
    <name type="scientific">Rubrobacter xylanophilus (strain DSM 9941 / JCM 11954 / NBRC 16129 / PRD-1)</name>
    <dbReference type="NCBI Taxonomy" id="266117"/>
    <lineage>
        <taxon>Bacteria</taxon>
        <taxon>Bacillati</taxon>
        <taxon>Actinomycetota</taxon>
        <taxon>Rubrobacteria</taxon>
        <taxon>Rubrobacterales</taxon>
        <taxon>Rubrobacteraceae</taxon>
        <taxon>Rubrobacter</taxon>
    </lineage>
</organism>
<evidence type="ECO:0000256" key="2">
    <source>
        <dbReference type="SAM" id="Phobius"/>
    </source>
</evidence>
<dbReference type="InterPro" id="IPR023393">
    <property type="entry name" value="START-like_dom_sf"/>
</dbReference>
<name>Q1AUW3_RUBXD</name>
<dbReference type="OrthoDB" id="9808623at2"/>
<protein>
    <submittedName>
        <fullName evidence="3">Carbon monoxide dehydrogenase subunit G</fullName>
    </submittedName>
</protein>
<keyword evidence="2" id="KW-1133">Transmembrane helix</keyword>
<keyword evidence="2" id="KW-0812">Transmembrane</keyword>
<evidence type="ECO:0000313" key="4">
    <source>
        <dbReference type="Proteomes" id="UP000006637"/>
    </source>
</evidence>
<feature type="transmembrane region" description="Helical" evidence="2">
    <location>
        <begin position="204"/>
        <end position="221"/>
    </location>
</feature>
<dbReference type="HOGENOM" id="CLU_046420_2_1_11"/>
<feature type="compositionally biased region" description="Basic and acidic residues" evidence="1">
    <location>
        <begin position="150"/>
        <end position="161"/>
    </location>
</feature>
<gene>
    <name evidence="3" type="ordered locus">Rxyl_1865</name>
</gene>
<reference evidence="3 4" key="1">
    <citation type="submission" date="2006-06" db="EMBL/GenBank/DDBJ databases">
        <title>Complete sequence of Rubrobacter xylanophilus DSM 9941.</title>
        <authorList>
            <consortium name="US DOE Joint Genome Institute"/>
            <person name="Copeland A."/>
            <person name="Lucas S."/>
            <person name="Lapidus A."/>
            <person name="Barry K."/>
            <person name="Detter J.C."/>
            <person name="Glavina del Rio T."/>
            <person name="Hammon N."/>
            <person name="Israni S."/>
            <person name="Dalin E."/>
            <person name="Tice H."/>
            <person name="Pitluck S."/>
            <person name="Munk A.C."/>
            <person name="Brettin T."/>
            <person name="Bruce D."/>
            <person name="Han C."/>
            <person name="Tapia R."/>
            <person name="Gilna P."/>
            <person name="Schmutz J."/>
            <person name="Larimer F."/>
            <person name="Land M."/>
            <person name="Hauser L."/>
            <person name="Kyrpides N."/>
            <person name="Lykidis A."/>
            <person name="da Costa M.S."/>
            <person name="Rainey F.A."/>
            <person name="Empadinhas N."/>
            <person name="Jolivet E."/>
            <person name="Battista J.R."/>
            <person name="Richardson P."/>
        </authorList>
    </citation>
    <scope>NUCLEOTIDE SEQUENCE [LARGE SCALE GENOMIC DNA]</scope>
    <source>
        <strain evidence="4">DSM 9941 / NBRC 16129 / PRD-1</strain>
    </source>
</reference>
<proteinExistence type="predicted"/>
<keyword evidence="4" id="KW-1185">Reference proteome</keyword>
<dbReference type="InterPro" id="IPR010419">
    <property type="entry name" value="CO_DH_gsu"/>
</dbReference>
<dbReference type="SUPFAM" id="SSF55961">
    <property type="entry name" value="Bet v1-like"/>
    <property type="match status" value="1"/>
</dbReference>
<dbReference type="CDD" id="cd07823">
    <property type="entry name" value="SRPBCC_5"/>
    <property type="match status" value="1"/>
</dbReference>
<feature type="region of interest" description="Disordered" evidence="1">
    <location>
        <begin position="145"/>
        <end position="186"/>
    </location>
</feature>
<dbReference type="PhylomeDB" id="Q1AUW3"/>
<dbReference type="Proteomes" id="UP000006637">
    <property type="component" value="Chromosome"/>
</dbReference>
<dbReference type="eggNOG" id="COG3427">
    <property type="taxonomic scope" value="Bacteria"/>
</dbReference>
<evidence type="ECO:0000313" key="3">
    <source>
        <dbReference type="EMBL" id="ABG04815.1"/>
    </source>
</evidence>
<dbReference type="Pfam" id="PF06240">
    <property type="entry name" value="COXG"/>
    <property type="match status" value="1"/>
</dbReference>
<accession>Q1AUW3</accession>